<evidence type="ECO:0000256" key="10">
    <source>
        <dbReference type="ARBA" id="ARBA00022583"/>
    </source>
</evidence>
<dbReference type="Pfam" id="PF12763">
    <property type="entry name" value="EH"/>
    <property type="match status" value="1"/>
</dbReference>
<evidence type="ECO:0000256" key="3">
    <source>
        <dbReference type="ARBA" id="ARBA00004413"/>
    </source>
</evidence>
<evidence type="ECO:0000256" key="4">
    <source>
        <dbReference type="ARBA" id="ARBA00009351"/>
    </source>
</evidence>
<dbReference type="PROSITE" id="PS50222">
    <property type="entry name" value="EF_HAND_2"/>
    <property type="match status" value="1"/>
</dbReference>
<name>A0A0M8MK37_9BASI</name>
<keyword evidence="9" id="KW-0963">Cytoplasm</keyword>
<dbReference type="GeneID" id="28727940"/>
<dbReference type="Gene3D" id="1.10.238.10">
    <property type="entry name" value="EF-hand"/>
    <property type="match status" value="1"/>
</dbReference>
<evidence type="ECO:0000259" key="22">
    <source>
        <dbReference type="PROSITE" id="PS51082"/>
    </source>
</evidence>
<feature type="domain" description="EH" evidence="20">
    <location>
        <begin position="211"/>
        <end position="300"/>
    </location>
</feature>
<proteinExistence type="inferred from homology"/>
<dbReference type="InterPro" id="IPR003124">
    <property type="entry name" value="WH2_dom"/>
</dbReference>
<evidence type="ECO:0000256" key="12">
    <source>
        <dbReference type="ARBA" id="ARBA00022753"/>
    </source>
</evidence>
<dbReference type="EMBL" id="LGAV01000007">
    <property type="protein sequence ID" value="KOS13158.1"/>
    <property type="molecule type" value="Genomic_DNA"/>
</dbReference>
<feature type="domain" description="SH3" evidence="19">
    <location>
        <begin position="1019"/>
        <end position="1076"/>
    </location>
</feature>
<feature type="compositionally biased region" description="Polar residues" evidence="18">
    <location>
        <begin position="39"/>
        <end position="48"/>
    </location>
</feature>
<comment type="function">
    <text evidence="16">Component of the PAN1 actin cytoskeleton-regulatory complex required for the internalization of endosomes during actin-coupled endocytosis. The complex links the site of endocytosis to the cell membrane-associated actin cytoskeleton. Mediates uptake of external molecules and vacuolar degradation of plasma membrane proteins. Plays a role in the proper organization of the cell membrane-associated actin cytoskeleton and promotes its destabilization.</text>
</comment>
<feature type="compositionally biased region" description="Low complexity" evidence="18">
    <location>
        <begin position="727"/>
        <end position="747"/>
    </location>
</feature>
<evidence type="ECO:0000256" key="17">
    <source>
        <dbReference type="PROSITE-ProRule" id="PRU00192"/>
    </source>
</evidence>
<feature type="compositionally biased region" description="Low complexity" evidence="18">
    <location>
        <begin position="517"/>
        <end position="550"/>
    </location>
</feature>
<evidence type="ECO:0000256" key="7">
    <source>
        <dbReference type="ARBA" id="ARBA00020728"/>
    </source>
</evidence>
<dbReference type="CDD" id="cd00174">
    <property type="entry name" value="SH3"/>
    <property type="match status" value="1"/>
</dbReference>
<dbReference type="PANTHER" id="PTHR11216">
    <property type="entry name" value="EH DOMAIN"/>
    <property type="match status" value="1"/>
</dbReference>
<keyword evidence="11" id="KW-0677">Repeat</keyword>
<reference evidence="23 24" key="1">
    <citation type="submission" date="2015-07" db="EMBL/GenBank/DDBJ databases">
        <title>Draft Genome Sequence of Malassezia furfur CBS1878 and Malassezia pachydermatis CBS1879.</title>
        <authorList>
            <person name="Triana S."/>
            <person name="Ohm R."/>
            <person name="Gonzalez A."/>
            <person name="DeCock H."/>
            <person name="Restrepo S."/>
            <person name="Celis A."/>
        </authorList>
    </citation>
    <scope>NUCLEOTIDE SEQUENCE [LARGE SCALE GENOMIC DNA]</scope>
    <source>
        <strain evidence="23 24">CBS 1879</strain>
    </source>
</reference>
<keyword evidence="12" id="KW-0967">Endosome</keyword>
<evidence type="ECO:0000259" key="19">
    <source>
        <dbReference type="PROSITE" id="PS50002"/>
    </source>
</evidence>
<dbReference type="OrthoDB" id="1716625at2759"/>
<evidence type="ECO:0000259" key="21">
    <source>
        <dbReference type="PROSITE" id="PS50222"/>
    </source>
</evidence>
<feature type="compositionally biased region" description="Pro residues" evidence="18">
    <location>
        <begin position="630"/>
        <end position="644"/>
    </location>
</feature>
<feature type="compositionally biased region" description="Low complexity" evidence="18">
    <location>
        <begin position="666"/>
        <end position="675"/>
    </location>
</feature>
<feature type="domain" description="EF-hand" evidence="21">
    <location>
        <begin position="244"/>
        <end position="279"/>
    </location>
</feature>
<keyword evidence="13" id="KW-0175">Coiled coil</keyword>
<accession>A0A0M8MK37</accession>
<feature type="region of interest" description="Disordered" evidence="18">
    <location>
        <begin position="347"/>
        <end position="375"/>
    </location>
</feature>
<evidence type="ECO:0000256" key="8">
    <source>
        <dbReference type="ARBA" id="ARBA00022443"/>
    </source>
</evidence>
<dbReference type="CDD" id="cd00052">
    <property type="entry name" value="EH"/>
    <property type="match status" value="1"/>
</dbReference>
<protein>
    <recommendedName>
        <fullName evidence="6">Actin cytoskeleton-regulatory complex protein PAN1</fullName>
    </recommendedName>
    <alternativeName>
        <fullName evidence="7">Actin cytoskeleton-regulatory complex protein pan1</fullName>
    </alternativeName>
</protein>
<dbReference type="SMART" id="SM00326">
    <property type="entry name" value="SH3"/>
    <property type="match status" value="2"/>
</dbReference>
<feature type="compositionally biased region" description="Polar residues" evidence="18">
    <location>
        <begin position="798"/>
        <end position="810"/>
    </location>
</feature>
<comment type="caution">
    <text evidence="23">The sequence shown here is derived from an EMBL/GenBank/DDBJ whole genome shotgun (WGS) entry which is preliminary data.</text>
</comment>
<dbReference type="InterPro" id="IPR036028">
    <property type="entry name" value="SH3-like_dom_sf"/>
</dbReference>
<dbReference type="InterPro" id="IPR011992">
    <property type="entry name" value="EF-hand-dom_pair"/>
</dbReference>
<evidence type="ECO:0000256" key="14">
    <source>
        <dbReference type="ARBA" id="ARBA00023136"/>
    </source>
</evidence>
<feature type="compositionally biased region" description="Pro residues" evidence="18">
    <location>
        <begin position="830"/>
        <end position="844"/>
    </location>
</feature>
<dbReference type="SMART" id="SM00246">
    <property type="entry name" value="WH2"/>
    <property type="match status" value="1"/>
</dbReference>
<dbReference type="SUPFAM" id="SSF47473">
    <property type="entry name" value="EF-hand"/>
    <property type="match status" value="1"/>
</dbReference>
<comment type="subcellular location">
    <subcellularLocation>
        <location evidence="3">Cell membrane</location>
        <topology evidence="3">Peripheral membrane protein</topology>
        <orientation evidence="3">Cytoplasmic side</orientation>
    </subcellularLocation>
    <subcellularLocation>
        <location evidence="2">Cytoplasm</location>
        <location evidence="2">Cytoskeleton</location>
        <location evidence="2">Actin patch</location>
    </subcellularLocation>
    <subcellularLocation>
        <location evidence="1">Endosome membrane</location>
        <topology evidence="1">Peripheral membrane protein</topology>
        <orientation evidence="1">Cytoplasmic side</orientation>
    </subcellularLocation>
</comment>
<feature type="domain" description="WH2" evidence="22">
    <location>
        <begin position="858"/>
        <end position="875"/>
    </location>
</feature>
<dbReference type="GO" id="GO:0005886">
    <property type="term" value="C:plasma membrane"/>
    <property type="evidence" value="ECO:0007669"/>
    <property type="project" value="TreeGrafter"/>
</dbReference>
<feature type="compositionally biased region" description="Low complexity" evidence="18">
    <location>
        <begin position="757"/>
        <end position="772"/>
    </location>
</feature>
<keyword evidence="15" id="KW-0206">Cytoskeleton</keyword>
<dbReference type="Proteomes" id="UP000037751">
    <property type="component" value="Unassembled WGS sequence"/>
</dbReference>
<evidence type="ECO:0000256" key="5">
    <source>
        <dbReference type="ARBA" id="ARBA00011159"/>
    </source>
</evidence>
<dbReference type="PROSITE" id="PS50031">
    <property type="entry name" value="EH"/>
    <property type="match status" value="1"/>
</dbReference>
<dbReference type="Pfam" id="PF00018">
    <property type="entry name" value="SH3_1"/>
    <property type="match status" value="1"/>
</dbReference>
<evidence type="ECO:0000313" key="24">
    <source>
        <dbReference type="Proteomes" id="UP000037751"/>
    </source>
</evidence>
<dbReference type="GO" id="GO:0006897">
    <property type="term" value="P:endocytosis"/>
    <property type="evidence" value="ECO:0007669"/>
    <property type="project" value="TreeGrafter"/>
</dbReference>
<evidence type="ECO:0000256" key="6">
    <source>
        <dbReference type="ARBA" id="ARBA00015110"/>
    </source>
</evidence>
<dbReference type="InterPro" id="IPR001452">
    <property type="entry name" value="SH3_domain"/>
</dbReference>
<feature type="compositionally biased region" description="Basic and acidic residues" evidence="18">
    <location>
        <begin position="477"/>
        <end position="508"/>
    </location>
</feature>
<evidence type="ECO:0000256" key="13">
    <source>
        <dbReference type="ARBA" id="ARBA00023054"/>
    </source>
</evidence>
<evidence type="ECO:0000256" key="2">
    <source>
        <dbReference type="ARBA" id="ARBA00004134"/>
    </source>
</evidence>
<organism evidence="23 24">
    <name type="scientific">Malassezia pachydermatis</name>
    <dbReference type="NCBI Taxonomy" id="77020"/>
    <lineage>
        <taxon>Eukaryota</taxon>
        <taxon>Fungi</taxon>
        <taxon>Dikarya</taxon>
        <taxon>Basidiomycota</taxon>
        <taxon>Ustilaginomycotina</taxon>
        <taxon>Malasseziomycetes</taxon>
        <taxon>Malasseziales</taxon>
        <taxon>Malasseziaceae</taxon>
        <taxon>Malassezia</taxon>
    </lineage>
</organism>
<evidence type="ECO:0000256" key="9">
    <source>
        <dbReference type="ARBA" id="ARBA00022490"/>
    </source>
</evidence>
<keyword evidence="24" id="KW-1185">Reference proteome</keyword>
<sequence>MYPMNQWGGAGTPGYGPYQQPQMTGQMPMSIQMPMQMQGTGMNGSMPNASFIARPAAPPPPPSMAPAMTGAMRPMMTQATGMPSMMGQQPTAMSPMMSQPTGLSPMMGQQPTGMPSMMGQPTGMPGMTSQPTGMPMAAQMTGVFSDPRMRLMYTQFLPASQPYSGVPMPSNMNFNQASMQPAQFQSKLQTLTSQQPGPKKTKIPWTMTKEERKSYDNIFRAWDAKRTGWISGDVARELFGQSGLSREQLLQIWHLADAENRGKLNIAEFHIAMALIYRALNGNDIPQELPQELIPSSTRDLSDSVDFLKDLLKQDTNVRNATALNLAEPGSNKDAKYHETRSFYRNPVERESDAPKQDAVAYKHQESESAGYRSRSRYLDRRDVRFDGQSAAEDLGEMKRQLEKTQRMLEGTDLNEEEDHDLQNEMEDVRYAIRRLQDDIEYYNRRDGAHAGEQRRKAERTLMQLLHERLPQLEKRLEQHHARTHKKDVEKRQQLDARNNDKYAHLRDSTPAPSPAPTATSAPDAASASTPSVSATPKSSTSGTSTPGAKLTGAEREAWIRSEAQRRVQERMRMLGVAGPVDAAPSVDTTVEQRLAMERSEAEARAAKADEEAKAREEARKARLREHKQAPPPPSRTRAPPPAVPARSTPESEAPKPVPQPHTDLTSTAGTAPEPTTEPEPPRPSELEATPEPSPVDVQEPDVAREQTPVDPPSSSKAGTNPFFRMSTAPPAAASPPASEPEPSGATRRAPQPTSLPPAQRSATASTPASRAIHLPPSHDEDWDDEDDESEDEHPLSSRATRQHLAQQLFSGVVPTSGPVTPEAHSPAVPQSPAPRAPPAPTTPAPTTSMPLGGGAGDRNALLSQIRGGQTLKKTTTRDRSAAMTAGQVLGSSSPPPGLSTSSVPEPESSDDEGPVAVEAQDVPGAFVDSTPVAVPEPAPQAEATDDTLGFDMTRTVHVRSLYPYEGGEGMLAFAENQVFLVHPTLNGDMMDGDWTYGALLSDPTRKGLIPAAYVAPMEQVVAAEALYDYEASSPEEASFTEGEVLQIVDQSDPDWWLVLRHDKCLMVPSNYVAVA</sequence>
<evidence type="ECO:0000256" key="11">
    <source>
        <dbReference type="ARBA" id="ARBA00022737"/>
    </source>
</evidence>
<gene>
    <name evidence="23" type="ORF">Malapachy_1561</name>
</gene>
<comment type="subunit">
    <text evidence="5">Component of the PAN1 actin cytoskeleton-regulatory complex.</text>
</comment>
<keyword evidence="10" id="KW-0254">Endocytosis</keyword>
<evidence type="ECO:0000256" key="16">
    <source>
        <dbReference type="ARBA" id="ARBA00025194"/>
    </source>
</evidence>
<evidence type="ECO:0000256" key="1">
    <source>
        <dbReference type="ARBA" id="ARBA00004125"/>
    </source>
</evidence>
<dbReference type="STRING" id="77020.A0A0M8MK37"/>
<keyword evidence="8 17" id="KW-0728">SH3 domain</keyword>
<dbReference type="PANTHER" id="PTHR11216:SF173">
    <property type="entry name" value="ACTIN CYTOSKELETON-REGULATORY COMPLEX PROTEIN PAN1"/>
    <property type="match status" value="1"/>
</dbReference>
<dbReference type="PRINTS" id="PR00452">
    <property type="entry name" value="SH3DOMAIN"/>
</dbReference>
<dbReference type="VEuPathDB" id="FungiDB:Malapachy_1561"/>
<evidence type="ECO:0000313" key="23">
    <source>
        <dbReference type="EMBL" id="KOS13158.1"/>
    </source>
</evidence>
<evidence type="ECO:0000256" key="18">
    <source>
        <dbReference type="SAM" id="MobiDB-lite"/>
    </source>
</evidence>
<evidence type="ECO:0000256" key="15">
    <source>
        <dbReference type="ARBA" id="ARBA00023212"/>
    </source>
</evidence>
<comment type="similarity">
    <text evidence="4">Belongs to the PAN1 family.</text>
</comment>
<feature type="compositionally biased region" description="Low complexity" evidence="18">
    <location>
        <begin position="889"/>
        <end position="907"/>
    </location>
</feature>
<dbReference type="GO" id="GO:0030479">
    <property type="term" value="C:actin cortical patch"/>
    <property type="evidence" value="ECO:0007669"/>
    <property type="project" value="UniProtKB-SubCell"/>
</dbReference>
<dbReference type="GO" id="GO:0005768">
    <property type="term" value="C:endosome"/>
    <property type="evidence" value="ECO:0007669"/>
    <property type="project" value="UniProtKB-SubCell"/>
</dbReference>
<feature type="compositionally biased region" description="Acidic residues" evidence="18">
    <location>
        <begin position="781"/>
        <end position="792"/>
    </location>
</feature>
<dbReference type="InterPro" id="IPR002048">
    <property type="entry name" value="EF_hand_dom"/>
</dbReference>
<dbReference type="PROSITE" id="PS51082">
    <property type="entry name" value="WH2"/>
    <property type="match status" value="1"/>
</dbReference>
<dbReference type="SMART" id="SM00027">
    <property type="entry name" value="EH"/>
    <property type="match status" value="1"/>
</dbReference>
<dbReference type="GO" id="GO:0016197">
    <property type="term" value="P:endosomal transport"/>
    <property type="evidence" value="ECO:0007669"/>
    <property type="project" value="TreeGrafter"/>
</dbReference>
<dbReference type="RefSeq" id="XP_017990790.1">
    <property type="nucleotide sequence ID" value="XM_018136065.1"/>
</dbReference>
<dbReference type="InterPro" id="IPR000261">
    <property type="entry name" value="EH_dom"/>
</dbReference>
<dbReference type="AlphaFoldDB" id="A0A0M8MK37"/>
<dbReference type="GO" id="GO:0003779">
    <property type="term" value="F:actin binding"/>
    <property type="evidence" value="ECO:0007669"/>
    <property type="project" value="InterPro"/>
</dbReference>
<dbReference type="SUPFAM" id="SSF50044">
    <property type="entry name" value="SH3-domain"/>
    <property type="match status" value="2"/>
</dbReference>
<dbReference type="GO" id="GO:0005509">
    <property type="term" value="F:calcium ion binding"/>
    <property type="evidence" value="ECO:0007669"/>
    <property type="project" value="InterPro"/>
</dbReference>
<dbReference type="Pfam" id="PF02205">
    <property type="entry name" value="WH2"/>
    <property type="match status" value="1"/>
</dbReference>
<feature type="region of interest" description="Disordered" evidence="18">
    <location>
        <begin position="477"/>
        <end position="558"/>
    </location>
</feature>
<dbReference type="PROSITE" id="PS50002">
    <property type="entry name" value="SH3"/>
    <property type="match status" value="1"/>
</dbReference>
<evidence type="ECO:0000259" key="20">
    <source>
        <dbReference type="PROSITE" id="PS50031"/>
    </source>
</evidence>
<dbReference type="Gene3D" id="2.30.30.40">
    <property type="entry name" value="SH3 Domains"/>
    <property type="match status" value="2"/>
</dbReference>
<feature type="compositionally biased region" description="Basic and acidic residues" evidence="18">
    <location>
        <begin position="347"/>
        <end position="367"/>
    </location>
</feature>
<keyword evidence="14" id="KW-0472">Membrane</keyword>
<feature type="region of interest" description="Disordered" evidence="18">
    <location>
        <begin position="38"/>
        <end position="61"/>
    </location>
</feature>
<feature type="region of interest" description="Disordered" evidence="18">
    <location>
        <begin position="579"/>
        <end position="916"/>
    </location>
</feature>
<feature type="compositionally biased region" description="Basic and acidic residues" evidence="18">
    <location>
        <begin position="595"/>
        <end position="621"/>
    </location>
</feature>